<reference evidence="2 3" key="1">
    <citation type="journal article" date="2020" name="Phytopathology">
        <title>Genome Sequence Resources of Colletotrichum truncatum, C. plurivorum, C. musicola, and C. sojae: Four Species Pathogenic to Soybean (Glycine max).</title>
        <authorList>
            <person name="Rogerio F."/>
            <person name="Boufleur T.R."/>
            <person name="Ciampi-Guillardi M."/>
            <person name="Sukno S.A."/>
            <person name="Thon M.R."/>
            <person name="Massola Junior N.S."/>
            <person name="Baroncelli R."/>
        </authorList>
    </citation>
    <scope>NUCLEOTIDE SEQUENCE [LARGE SCALE GENOMIC DNA]</scope>
    <source>
        <strain evidence="2 3">LFN0009</strain>
    </source>
</reference>
<feature type="domain" description="Heterokaryon incompatibility" evidence="1">
    <location>
        <begin position="57"/>
        <end position="200"/>
    </location>
</feature>
<proteinExistence type="predicted"/>
<dbReference type="AlphaFoldDB" id="A0A8H6MRY8"/>
<dbReference type="PANTHER" id="PTHR24148">
    <property type="entry name" value="ANKYRIN REPEAT DOMAIN-CONTAINING PROTEIN 39 HOMOLOG-RELATED"/>
    <property type="match status" value="1"/>
</dbReference>
<evidence type="ECO:0000313" key="2">
    <source>
        <dbReference type="EMBL" id="KAF6806000.1"/>
    </source>
</evidence>
<dbReference type="Pfam" id="PF26639">
    <property type="entry name" value="Het-6_barrel"/>
    <property type="match status" value="1"/>
</dbReference>
<dbReference type="EMBL" id="WIGN01000169">
    <property type="protein sequence ID" value="KAF6806000.1"/>
    <property type="molecule type" value="Genomic_DNA"/>
</dbReference>
<sequence length="597" mass="67055">MGKQQSHIQTSLCDTPYQGQSLGEEVSFRLLELQSGQPGSRIVVRLLTVDISNAPSYEALSYTWGDVTEVEEIEVITTTAEESKSAPLNVTTSCAAALRRLRSSISPRTLWIDFICINQSDVPERNHQLALMPRIYNGASRVVVYLGESSESESSDAVMLWLQDIHSPSEPANAPPIPHSDTIRAFLNRRWFTRVWVIQEVRLAKDVTVICGDKEVPWDAFRMLRDIFNNKRREQPLPYTVQSLVPRECNRYSWRPSYVTRLFETLRHTRDFGATDPRDKLYAILPLLDWESRQFLKNNSEAHFESAEEAGFAVAKGGYSLSTAQLFTGLAQDLIRSLGLNVLRTVIAPSKVPDLPTWATDWSATGLRRFRGRHLGRGYRPRAHDGLSPVAYYGFSDYSTSEGKQNTQLHVRAAPIGMIVKLGELCDVYNDILPLWQWRSLCDPAHVVAVSSTDEDGSERKVSPFTRVLFGPRIVYFSAVRRAAKKIKEFKSAQASTAERRPMKELFYGMPPSYEAQAEAIFHNCHGRRLFITDRGQLGLAPHSSSVGDQVMSIAGADMPFVMRSLGGEPGLVTLIGSCDPMQLLESQGEHEDMIIR</sequence>
<comment type="caution">
    <text evidence="2">The sequence shown here is derived from an EMBL/GenBank/DDBJ whole genome shotgun (WGS) entry which is preliminary data.</text>
</comment>
<protein>
    <submittedName>
        <fullName evidence="2">Heterokaryon incompatibility protein</fullName>
    </submittedName>
</protein>
<organism evidence="2 3">
    <name type="scientific">Colletotrichum sojae</name>
    <dbReference type="NCBI Taxonomy" id="2175907"/>
    <lineage>
        <taxon>Eukaryota</taxon>
        <taxon>Fungi</taxon>
        <taxon>Dikarya</taxon>
        <taxon>Ascomycota</taxon>
        <taxon>Pezizomycotina</taxon>
        <taxon>Sordariomycetes</taxon>
        <taxon>Hypocreomycetidae</taxon>
        <taxon>Glomerellales</taxon>
        <taxon>Glomerellaceae</taxon>
        <taxon>Colletotrichum</taxon>
        <taxon>Colletotrichum orchidearum species complex</taxon>
    </lineage>
</organism>
<dbReference type="InterPro" id="IPR010730">
    <property type="entry name" value="HET"/>
</dbReference>
<dbReference type="PANTHER" id="PTHR24148:SF73">
    <property type="entry name" value="HET DOMAIN PROTEIN (AFU_ORTHOLOGUE AFUA_8G01020)"/>
    <property type="match status" value="1"/>
</dbReference>
<gene>
    <name evidence="2" type="ORF">CSOJ01_09142</name>
</gene>
<dbReference type="InterPro" id="IPR052895">
    <property type="entry name" value="HetReg/Transcr_Mod"/>
</dbReference>
<dbReference type="Proteomes" id="UP000652219">
    <property type="component" value="Unassembled WGS sequence"/>
</dbReference>
<keyword evidence="3" id="KW-1185">Reference proteome</keyword>
<name>A0A8H6MRY8_9PEZI</name>
<evidence type="ECO:0000313" key="3">
    <source>
        <dbReference type="Proteomes" id="UP000652219"/>
    </source>
</evidence>
<evidence type="ECO:0000259" key="1">
    <source>
        <dbReference type="Pfam" id="PF06985"/>
    </source>
</evidence>
<accession>A0A8H6MRY8</accession>
<dbReference type="Pfam" id="PF06985">
    <property type="entry name" value="HET"/>
    <property type="match status" value="1"/>
</dbReference>